<evidence type="ECO:0000313" key="5">
    <source>
        <dbReference type="Proteomes" id="UP000756132"/>
    </source>
</evidence>
<keyword evidence="1" id="KW-0479">Metal-binding</keyword>
<keyword evidence="2" id="KW-0456">Lyase</keyword>
<dbReference type="RefSeq" id="XP_047759741.1">
    <property type="nucleotide sequence ID" value="XM_047907722.1"/>
</dbReference>
<dbReference type="Gene3D" id="3.20.20.60">
    <property type="entry name" value="Phosphoenolpyruvate-binding domains"/>
    <property type="match status" value="1"/>
</dbReference>
<dbReference type="Proteomes" id="UP000756132">
    <property type="component" value="Chromosome 3"/>
</dbReference>
<evidence type="ECO:0000256" key="1">
    <source>
        <dbReference type="ARBA" id="ARBA00022723"/>
    </source>
</evidence>
<reference evidence="4" key="1">
    <citation type="submission" date="2021-12" db="EMBL/GenBank/DDBJ databases">
        <authorList>
            <person name="Zaccaron A."/>
            <person name="Stergiopoulos I."/>
        </authorList>
    </citation>
    <scope>NUCLEOTIDE SEQUENCE</scope>
    <source>
        <strain evidence="4">Race5_Kim</strain>
    </source>
</reference>
<proteinExistence type="predicted"/>
<dbReference type="InterPro" id="IPR015813">
    <property type="entry name" value="Pyrv/PenolPyrv_kinase-like_dom"/>
</dbReference>
<keyword evidence="5" id="KW-1185">Reference proteome</keyword>
<accession>A0A9Q8P6Q3</accession>
<dbReference type="GO" id="GO:0005737">
    <property type="term" value="C:cytoplasm"/>
    <property type="evidence" value="ECO:0007669"/>
    <property type="project" value="TreeGrafter"/>
</dbReference>
<dbReference type="AlphaFoldDB" id="A0A9Q8P6Q3"/>
<sequence length="296" mass="32142">MLNTDEYNALSLAQPTNFKGMLQSGQFLWGTGCRIAHPEAAKIVATTPYHFCFLDAEHTAFNVTLLMEMIRTIQYYSQGSMVPFVRIPSYTPELIPFALNAGAGGIVMPRVQDAKQAEELVRLARFPPFGERGFPPAALIGPSQNRTPSGMSTYDVWNEHAAIVCQIEDLVGLENIEEICSVPGVDGVFVGTGDLRLCMDLAPGSLDGEEPVFVAALERIRDVAKRHTLPIMGFGLSPRILQQRIDMGWSAFIVHGDVDAICSTAIQSLELFSQAATAAKGHGQGSNGTVTEEKLQ</sequence>
<dbReference type="EMBL" id="CP090165">
    <property type="protein sequence ID" value="UJO15375.1"/>
    <property type="molecule type" value="Genomic_DNA"/>
</dbReference>
<dbReference type="PANTHER" id="PTHR30502">
    <property type="entry name" value="2-KETO-3-DEOXY-L-RHAMNONATE ALDOLASE"/>
    <property type="match status" value="1"/>
</dbReference>
<dbReference type="PANTHER" id="PTHR30502:SF8">
    <property type="entry name" value="SYNTHASE, PUTATIVE-RELATED"/>
    <property type="match status" value="1"/>
</dbReference>
<dbReference type="OrthoDB" id="2326446at2759"/>
<name>A0A9Q8P6Q3_PASFU</name>
<dbReference type="InterPro" id="IPR005000">
    <property type="entry name" value="Aldolase/citrate-lyase_domain"/>
</dbReference>
<dbReference type="GO" id="GO:0016832">
    <property type="term" value="F:aldehyde-lyase activity"/>
    <property type="evidence" value="ECO:0007669"/>
    <property type="project" value="TreeGrafter"/>
</dbReference>
<evidence type="ECO:0000259" key="3">
    <source>
        <dbReference type="Pfam" id="PF03328"/>
    </source>
</evidence>
<dbReference type="InterPro" id="IPR040442">
    <property type="entry name" value="Pyrv_kinase-like_dom_sf"/>
</dbReference>
<dbReference type="InterPro" id="IPR050251">
    <property type="entry name" value="HpcH-HpaI_aldolase"/>
</dbReference>
<dbReference type="SUPFAM" id="SSF51621">
    <property type="entry name" value="Phosphoenolpyruvate/pyruvate domain"/>
    <property type="match status" value="1"/>
</dbReference>
<dbReference type="GO" id="GO:0046872">
    <property type="term" value="F:metal ion binding"/>
    <property type="evidence" value="ECO:0007669"/>
    <property type="project" value="UniProtKB-KW"/>
</dbReference>
<evidence type="ECO:0000256" key="2">
    <source>
        <dbReference type="ARBA" id="ARBA00023239"/>
    </source>
</evidence>
<evidence type="ECO:0000313" key="4">
    <source>
        <dbReference type="EMBL" id="UJO15375.1"/>
    </source>
</evidence>
<dbReference type="GeneID" id="71988452"/>
<dbReference type="Pfam" id="PF03328">
    <property type="entry name" value="HpcH_HpaI"/>
    <property type="match status" value="1"/>
</dbReference>
<gene>
    <name evidence="4" type="ORF">CLAFUR5_08574</name>
</gene>
<protein>
    <submittedName>
        <fullName evidence="4">5-keto-4-deoxy-D-glucarate aldolase</fullName>
    </submittedName>
</protein>
<feature type="domain" description="HpcH/HpaI aldolase/citrate lyase" evidence="3">
    <location>
        <begin position="36"/>
        <end position="229"/>
    </location>
</feature>
<organism evidence="4 5">
    <name type="scientific">Passalora fulva</name>
    <name type="common">Tomato leaf mold</name>
    <name type="synonym">Cladosporium fulvum</name>
    <dbReference type="NCBI Taxonomy" id="5499"/>
    <lineage>
        <taxon>Eukaryota</taxon>
        <taxon>Fungi</taxon>
        <taxon>Dikarya</taxon>
        <taxon>Ascomycota</taxon>
        <taxon>Pezizomycotina</taxon>
        <taxon>Dothideomycetes</taxon>
        <taxon>Dothideomycetidae</taxon>
        <taxon>Mycosphaerellales</taxon>
        <taxon>Mycosphaerellaceae</taxon>
        <taxon>Fulvia</taxon>
    </lineage>
</organism>
<reference evidence="4" key="2">
    <citation type="journal article" date="2022" name="Microb. Genom.">
        <title>A chromosome-scale genome assembly of the tomato pathogen Cladosporium fulvum reveals a compartmentalized genome architecture and the presence of a dispensable chromosome.</title>
        <authorList>
            <person name="Zaccaron A.Z."/>
            <person name="Chen L.H."/>
            <person name="Samaras A."/>
            <person name="Stergiopoulos I."/>
        </authorList>
    </citation>
    <scope>NUCLEOTIDE SEQUENCE</scope>
    <source>
        <strain evidence="4">Race5_Kim</strain>
    </source>
</reference>
<dbReference type="OMA" id="HGMFDRL"/>
<dbReference type="KEGG" id="ffu:CLAFUR5_08574"/>